<evidence type="ECO:0000313" key="1">
    <source>
        <dbReference type="EMBL" id="TNC78050.1"/>
    </source>
</evidence>
<accession>A0A5C4NVP6</accession>
<organism evidence="1 2">
    <name type="scientific">Janthinobacterium lividum</name>
    <dbReference type="NCBI Taxonomy" id="29581"/>
    <lineage>
        <taxon>Bacteria</taxon>
        <taxon>Pseudomonadati</taxon>
        <taxon>Pseudomonadota</taxon>
        <taxon>Betaproteobacteria</taxon>
        <taxon>Burkholderiales</taxon>
        <taxon>Oxalobacteraceae</taxon>
        <taxon>Janthinobacterium</taxon>
    </lineage>
</organism>
<evidence type="ECO:0000313" key="2">
    <source>
        <dbReference type="Proteomes" id="UP000305681"/>
    </source>
</evidence>
<protein>
    <submittedName>
        <fullName evidence="1">Uncharacterized protein</fullName>
    </submittedName>
</protein>
<gene>
    <name evidence="1" type="ORF">FHI69_01760</name>
</gene>
<dbReference type="EMBL" id="VDGE01000001">
    <property type="protein sequence ID" value="TNC78050.1"/>
    <property type="molecule type" value="Genomic_DNA"/>
</dbReference>
<reference evidence="1 2" key="1">
    <citation type="submission" date="2019-06" db="EMBL/GenBank/DDBJ databases">
        <title>Genome sequence of Janthinobacterium lividum UCD_MED1.</title>
        <authorList>
            <person name="De Leon M.E."/>
            <person name="Jospin G."/>
        </authorList>
    </citation>
    <scope>NUCLEOTIDE SEQUENCE [LARGE SCALE GENOMIC DNA]</scope>
    <source>
        <strain evidence="1 2">UCD_MED1</strain>
    </source>
</reference>
<dbReference type="Proteomes" id="UP000305681">
    <property type="component" value="Unassembled WGS sequence"/>
</dbReference>
<dbReference type="InterPro" id="IPR026988">
    <property type="entry name" value="YaaC-like"/>
</dbReference>
<comment type="caution">
    <text evidence="1">The sequence shown here is derived from an EMBL/GenBank/DDBJ whole genome shotgun (WGS) entry which is preliminary data.</text>
</comment>
<dbReference type="Pfam" id="PF14175">
    <property type="entry name" value="YaaC"/>
    <property type="match status" value="1"/>
</dbReference>
<dbReference type="RefSeq" id="WP_139089240.1">
    <property type="nucleotide sequence ID" value="NZ_VDGE01000001.1"/>
</dbReference>
<sequence length="439" mass="51342">MKSTAFEQNDFFKLDALGFVNEKTNRIPFEECDYSENIKRRDELIEQWKNLSSEEKKIFKDLKNFFIEHKYENLPPAQKNYQIFSEEILKRIIFDKDKKVLSLETLTNETDIFELLHSLEDVDKIKRIYKYQKKTSTDGINNEVAEQVRNCFTQGRELFESGKKSSTSVKPLLYFYSLTAYAYGLIVLSNPIRYSLDTLTGHHGLDYVHDEYFIKLGGDVPYGTFTDLLLSFPTGYFLDSNNTHIIKNNFNSIKKIFEVGQKVTVGSLFGYMPELSSYLNDFLGIDKMIFPVKIKNVSLGTSVGYELIIGDGKIYLDEKKFDSLLNGNNEKIDGRLRYLIPQEIFLSLNLNIMQDIYGEFYLLDSPLEFSLPEIAIHFMIMFAFSNIQRYDPPFWNKVLSNKINSDVSYLIYKYFAIYEKKLPYLILRLINNVYPILKK</sequence>
<name>A0A5C4NVP6_9BURK</name>
<dbReference type="AlphaFoldDB" id="A0A5C4NVP6"/>
<proteinExistence type="predicted"/>